<evidence type="ECO:0000256" key="8">
    <source>
        <dbReference type="ARBA" id="ARBA00023304"/>
    </source>
</evidence>
<dbReference type="NCBIfam" id="TIGR00973">
    <property type="entry name" value="leuA_bact"/>
    <property type="match status" value="1"/>
</dbReference>
<dbReference type="Gene3D" id="1.10.238.260">
    <property type="match status" value="1"/>
</dbReference>
<dbReference type="Pfam" id="PF08502">
    <property type="entry name" value="LeuA_dimer"/>
    <property type="match status" value="1"/>
</dbReference>
<comment type="pathway">
    <text evidence="1">Amino-acid biosynthesis; L-leucine biosynthesis; L-leucine from 3-methyl-2-oxobutanoate: step 1/4.</text>
</comment>
<dbReference type="PANTHER" id="PTHR10277:SF9">
    <property type="entry name" value="2-ISOPROPYLMALATE SYNTHASE 1, CHLOROPLASTIC-RELATED"/>
    <property type="match status" value="1"/>
</dbReference>
<dbReference type="SUPFAM" id="SSF110921">
    <property type="entry name" value="2-isopropylmalate synthase LeuA, allosteric (dimerisation) domain"/>
    <property type="match status" value="1"/>
</dbReference>
<protein>
    <recommendedName>
        <fullName evidence="3">2-isopropylmalate synthase</fullName>
        <ecNumber evidence="3">2.3.3.13</ecNumber>
    </recommendedName>
</protein>
<name>A0A381T7I8_9ZZZZ</name>
<dbReference type="PROSITE" id="PS50991">
    <property type="entry name" value="PYR_CT"/>
    <property type="match status" value="1"/>
</dbReference>
<keyword evidence="8" id="KW-0100">Branched-chain amino acid biosynthesis</keyword>
<dbReference type="NCBIfam" id="NF002086">
    <property type="entry name" value="PRK00915.1-3"/>
    <property type="match status" value="1"/>
</dbReference>
<sequence>MIVSEKIIIFDTTLRDGEQAPGASLNVFEKVEIAKQMERLNVDVIEAGFPVSSQAQFEAVQRIADSVDTIIAGLARTVDADIDACQKALKGADQSRIHTFIGTSDIHLKGKFGADRYGKSLKEKRKTILKMACDAVQHAKTFANDVEFSPEDAGRTDIVYLAEIVEAVIDVGATTVNIPDTTGYTMPEEFGAKIAELRKRVTNIDQAVISVHCHNDLGLAVANSLNAIANGARQVECTINGIGERAGNASMEEIVMALNVRSNYWDYHTNIKTEEIYNTSRMVSGFTGMLVQPNKAIVGENAFAHESGIHQDGMLKNRDTYEIMTPESVGIMNNKIVLGRHSGRHGLLVRLRALGYEVAEDKMDHLYERFVELADKKKEIYDEDLRVLMGDEAESEQGFYTLDYLHVNLGTTTIATATVRINSDGKTFEESATGDGPVDACFRAINRAINFQSQTKLEHYQVRSVTAGKGALGEVTVRLKIDGSAYTGKGVSTDTIRASAKSYLQALNHYDSMKDMDRVFETIAETV</sequence>
<dbReference type="GO" id="GO:0003852">
    <property type="term" value="F:2-isopropylmalate synthase activity"/>
    <property type="evidence" value="ECO:0007669"/>
    <property type="project" value="UniProtKB-EC"/>
</dbReference>
<dbReference type="EC" id="2.3.3.13" evidence="3"/>
<dbReference type="SUPFAM" id="SSF51569">
    <property type="entry name" value="Aldolase"/>
    <property type="match status" value="1"/>
</dbReference>
<dbReference type="PROSITE" id="PS00815">
    <property type="entry name" value="AIPM_HOMOCIT_SYNTH_1"/>
    <property type="match status" value="1"/>
</dbReference>
<dbReference type="InterPro" id="IPR000891">
    <property type="entry name" value="PYR_CT"/>
</dbReference>
<keyword evidence="5" id="KW-0028">Amino-acid biosynthesis</keyword>
<evidence type="ECO:0000313" key="10">
    <source>
        <dbReference type="EMBL" id="SVA11548.1"/>
    </source>
</evidence>
<dbReference type="PANTHER" id="PTHR10277">
    <property type="entry name" value="HOMOCITRATE SYNTHASE-RELATED"/>
    <property type="match status" value="1"/>
</dbReference>
<dbReference type="FunFam" id="1.10.238.260:FF:000001">
    <property type="entry name" value="2-isopropylmalate synthase"/>
    <property type="match status" value="1"/>
</dbReference>
<evidence type="ECO:0000256" key="4">
    <source>
        <dbReference type="ARBA" id="ARBA00022430"/>
    </source>
</evidence>
<evidence type="ECO:0000256" key="5">
    <source>
        <dbReference type="ARBA" id="ARBA00022605"/>
    </source>
</evidence>
<dbReference type="Gene3D" id="3.20.20.70">
    <property type="entry name" value="Aldolase class I"/>
    <property type="match status" value="1"/>
</dbReference>
<feature type="domain" description="Pyruvate carboxyltransferase" evidence="9">
    <location>
        <begin position="7"/>
        <end position="277"/>
    </location>
</feature>
<dbReference type="InterPro" id="IPR050073">
    <property type="entry name" value="2-IPM_HCS-like"/>
</dbReference>
<evidence type="ECO:0000256" key="7">
    <source>
        <dbReference type="ARBA" id="ARBA00022723"/>
    </source>
</evidence>
<gene>
    <name evidence="10" type="ORF">METZ01_LOCUS64402</name>
</gene>
<dbReference type="InterPro" id="IPR002034">
    <property type="entry name" value="AIPM/Hcit_synth_CS"/>
</dbReference>
<accession>A0A381T7I8</accession>
<dbReference type="Pfam" id="PF22617">
    <property type="entry name" value="HCS_D2"/>
    <property type="match status" value="1"/>
</dbReference>
<dbReference type="InterPro" id="IPR013709">
    <property type="entry name" value="2-isopropylmalate_synth_dimer"/>
</dbReference>
<reference evidence="10" key="1">
    <citation type="submission" date="2018-05" db="EMBL/GenBank/DDBJ databases">
        <authorList>
            <person name="Lanie J.A."/>
            <person name="Ng W.-L."/>
            <person name="Kazmierczak K.M."/>
            <person name="Andrzejewski T.M."/>
            <person name="Davidsen T.M."/>
            <person name="Wayne K.J."/>
            <person name="Tettelin H."/>
            <person name="Glass J.I."/>
            <person name="Rusch D."/>
            <person name="Podicherti R."/>
            <person name="Tsui H.-C.T."/>
            <person name="Winkler M.E."/>
        </authorList>
    </citation>
    <scope>NUCLEOTIDE SEQUENCE</scope>
</reference>
<dbReference type="EMBL" id="UINC01004070">
    <property type="protein sequence ID" value="SVA11548.1"/>
    <property type="molecule type" value="Genomic_DNA"/>
</dbReference>
<dbReference type="InterPro" id="IPR054691">
    <property type="entry name" value="LeuA/HCS_post-cat"/>
</dbReference>
<comment type="similarity">
    <text evidence="2">Belongs to the alpha-IPM synthase/homocitrate synthase family. LeuA type 1 subfamily.</text>
</comment>
<evidence type="ECO:0000256" key="6">
    <source>
        <dbReference type="ARBA" id="ARBA00022679"/>
    </source>
</evidence>
<dbReference type="AlphaFoldDB" id="A0A381T7I8"/>
<keyword evidence="7" id="KW-0479">Metal-binding</keyword>
<evidence type="ECO:0000256" key="1">
    <source>
        <dbReference type="ARBA" id="ARBA00004689"/>
    </source>
</evidence>
<dbReference type="HAMAP" id="MF_01025">
    <property type="entry name" value="LeuA_type1"/>
    <property type="match status" value="1"/>
</dbReference>
<proteinExistence type="inferred from homology"/>
<keyword evidence="6" id="KW-0808">Transferase</keyword>
<evidence type="ECO:0000256" key="3">
    <source>
        <dbReference type="ARBA" id="ARBA00012973"/>
    </source>
</evidence>
<dbReference type="SMART" id="SM00917">
    <property type="entry name" value="LeuA_dimer"/>
    <property type="match status" value="1"/>
</dbReference>
<keyword evidence="4" id="KW-0432">Leucine biosynthesis</keyword>
<dbReference type="FunFam" id="3.30.160.270:FF:000003">
    <property type="entry name" value="2-isopropylmalate synthase"/>
    <property type="match status" value="1"/>
</dbReference>
<evidence type="ECO:0000256" key="2">
    <source>
        <dbReference type="ARBA" id="ARBA00009396"/>
    </source>
</evidence>
<dbReference type="InterPro" id="IPR005671">
    <property type="entry name" value="LeuA_bact_synth"/>
</dbReference>
<dbReference type="GO" id="GO:0009098">
    <property type="term" value="P:L-leucine biosynthetic process"/>
    <property type="evidence" value="ECO:0007669"/>
    <property type="project" value="UniProtKB-UniPathway"/>
</dbReference>
<dbReference type="Pfam" id="PF00682">
    <property type="entry name" value="HMGL-like"/>
    <property type="match status" value="1"/>
</dbReference>
<dbReference type="Gene3D" id="3.30.160.270">
    <property type="match status" value="1"/>
</dbReference>
<evidence type="ECO:0000259" key="9">
    <source>
        <dbReference type="PROSITE" id="PS50991"/>
    </source>
</evidence>
<dbReference type="UniPathway" id="UPA00048">
    <property type="reaction ID" value="UER00070"/>
</dbReference>
<organism evidence="10">
    <name type="scientific">marine metagenome</name>
    <dbReference type="NCBI Taxonomy" id="408172"/>
    <lineage>
        <taxon>unclassified sequences</taxon>
        <taxon>metagenomes</taxon>
        <taxon>ecological metagenomes</taxon>
    </lineage>
</organism>
<dbReference type="InterPro" id="IPR013785">
    <property type="entry name" value="Aldolase_TIM"/>
</dbReference>
<dbReference type="PROSITE" id="PS00816">
    <property type="entry name" value="AIPM_HOMOCIT_SYNTH_2"/>
    <property type="match status" value="1"/>
</dbReference>
<dbReference type="CDD" id="cd07940">
    <property type="entry name" value="DRE_TIM_IPMS"/>
    <property type="match status" value="1"/>
</dbReference>
<dbReference type="GO" id="GO:0046872">
    <property type="term" value="F:metal ion binding"/>
    <property type="evidence" value="ECO:0007669"/>
    <property type="project" value="UniProtKB-KW"/>
</dbReference>
<dbReference type="InterPro" id="IPR036230">
    <property type="entry name" value="LeuA_allosteric_dom_sf"/>
</dbReference>
<dbReference type="FunFam" id="3.20.20.70:FF:000010">
    <property type="entry name" value="2-isopropylmalate synthase"/>
    <property type="match status" value="1"/>
</dbReference>